<dbReference type="Proteomes" id="UP000175989">
    <property type="component" value="Unassembled WGS sequence"/>
</dbReference>
<gene>
    <name evidence="2" type="ORF">DUPY_02780</name>
</gene>
<dbReference type="EMBL" id="LROM01000024">
    <property type="protein sequence ID" value="OFA09036.1"/>
    <property type="molecule type" value="Genomic_DNA"/>
</dbReference>
<keyword evidence="1" id="KW-0812">Transmembrane</keyword>
<name>A0A1E7X7A8_9BURK</name>
<feature type="transmembrane region" description="Helical" evidence="1">
    <location>
        <begin position="41"/>
        <end position="60"/>
    </location>
</feature>
<reference evidence="3" key="1">
    <citation type="journal article" date="2016" name="Front. Microbiol.">
        <title>Molecular Keys to the Janthinobacterium and Duganella spp. Interaction with the Plant Pathogen Fusarium graminearum.</title>
        <authorList>
            <person name="Haack F.S."/>
            <person name="Poehlein A."/>
            <person name="Kroger C."/>
            <person name="Voigt C.A."/>
            <person name="Piepenbring M."/>
            <person name="Bode H.B."/>
            <person name="Daniel R."/>
            <person name="Schafer W."/>
            <person name="Streit W.R."/>
        </authorList>
    </citation>
    <scope>NUCLEOTIDE SEQUENCE [LARGE SCALE GENOMIC DNA]</scope>
    <source>
        <strain evidence="3">T54</strain>
    </source>
</reference>
<dbReference type="RefSeq" id="WP_141749374.1">
    <property type="nucleotide sequence ID" value="NZ_LROM01000024.1"/>
</dbReference>
<organism evidence="2 3">
    <name type="scientific">Duganella phyllosphaerae</name>
    <dbReference type="NCBI Taxonomy" id="762836"/>
    <lineage>
        <taxon>Bacteria</taxon>
        <taxon>Pseudomonadati</taxon>
        <taxon>Pseudomonadota</taxon>
        <taxon>Betaproteobacteria</taxon>
        <taxon>Burkholderiales</taxon>
        <taxon>Oxalobacteraceae</taxon>
        <taxon>Telluria group</taxon>
        <taxon>Duganella</taxon>
    </lineage>
</organism>
<evidence type="ECO:0000313" key="2">
    <source>
        <dbReference type="EMBL" id="OFA09036.1"/>
    </source>
</evidence>
<keyword evidence="1" id="KW-0472">Membrane</keyword>
<keyword evidence="1" id="KW-1133">Transmembrane helix</keyword>
<keyword evidence="3" id="KW-1185">Reference proteome</keyword>
<accession>A0A1E7X7A8</accession>
<comment type="caution">
    <text evidence="2">The sequence shown here is derived from an EMBL/GenBank/DDBJ whole genome shotgun (WGS) entry which is preliminary data.</text>
</comment>
<protein>
    <submittedName>
        <fullName evidence="2">Uncharacterized protein</fullName>
    </submittedName>
</protein>
<feature type="transmembrane region" description="Helical" evidence="1">
    <location>
        <begin position="72"/>
        <end position="90"/>
    </location>
</feature>
<proteinExistence type="predicted"/>
<sequence length="200" mass="22459">MAAHDAACGIEKACEVPAANKRKKMLEGVTDLFKYFRGSRLASAALLATTLCLSFGRRYSPLVPTVPSDWQWLLWAVMIFTALQCVYWSLEALVRVVRGAGRSVRKGVFPLKVRHLSEAEQFVLVVAADNGGHFFDERAEQYNPRPEMIAISLAQENLARRGLMEMSFAGSYLTESGKIFCLENELSKRVRRDPQKSRSL</sequence>
<evidence type="ECO:0000313" key="3">
    <source>
        <dbReference type="Proteomes" id="UP000175989"/>
    </source>
</evidence>
<dbReference type="AlphaFoldDB" id="A0A1E7X7A8"/>
<evidence type="ECO:0000256" key="1">
    <source>
        <dbReference type="SAM" id="Phobius"/>
    </source>
</evidence>